<dbReference type="STRING" id="1189621.A3SI_05504"/>
<sequence length="267" mass="31163">MSFLFYALQSTRLNHLNILVIDPQKTRENDRTWCYWAEEPLEIHPKNTPLISWNTFKVSHPEHGQVTRTLQDFNYYHIKGSDFYDAIFEQVTQFPNVHFLYEKVENWAPLPQNSVCVQTENQRIEARKIIWSIPEKPKQPTLKQVFVGWKVTFDRQVVNPEAVTFMAFDKQDAHMLGFYYVLPYSSDTALIEYTIYAKTPPEKAFFHQKLKEYLDSTYPDEPYTLEFEEQGAIPMSTLAPARSESHPQVIYTGTAGACTKLPLDLPL</sequence>
<reference evidence="1 2" key="1">
    <citation type="submission" date="2012-05" db="EMBL/GenBank/DDBJ databases">
        <title>Genome sequence of Nitritalea halalkaliphila LW7.</title>
        <authorList>
            <person name="Jangir P.K."/>
            <person name="Singh A."/>
            <person name="Shivaji S."/>
            <person name="Sharma R."/>
        </authorList>
    </citation>
    <scope>NUCLEOTIDE SEQUENCE [LARGE SCALE GENOMIC DNA]</scope>
    <source>
        <strain evidence="1 2">LW7</strain>
    </source>
</reference>
<keyword evidence="2" id="KW-1185">Reference proteome</keyword>
<organism evidence="1 2">
    <name type="scientific">Nitritalea halalkaliphila LW7</name>
    <dbReference type="NCBI Taxonomy" id="1189621"/>
    <lineage>
        <taxon>Bacteria</taxon>
        <taxon>Pseudomonadati</taxon>
        <taxon>Bacteroidota</taxon>
        <taxon>Cytophagia</taxon>
        <taxon>Cytophagales</taxon>
        <taxon>Cyclobacteriaceae</taxon>
        <taxon>Nitritalea</taxon>
    </lineage>
</organism>
<dbReference type="InterPro" id="IPR036188">
    <property type="entry name" value="FAD/NAD-bd_sf"/>
</dbReference>
<proteinExistence type="predicted"/>
<evidence type="ECO:0000313" key="1">
    <source>
        <dbReference type="EMBL" id="EIM77814.1"/>
    </source>
</evidence>
<accession>I5C7L2</accession>
<gene>
    <name evidence="1" type="ORF">A3SI_05504</name>
</gene>
<dbReference type="Proteomes" id="UP000005551">
    <property type="component" value="Unassembled WGS sequence"/>
</dbReference>
<dbReference type="AlphaFoldDB" id="I5C7L2"/>
<protein>
    <submittedName>
        <fullName evidence="1">Lycopene beta and epsilon cyclase</fullName>
    </submittedName>
</protein>
<dbReference type="Pfam" id="PF05834">
    <property type="entry name" value="Lycopene_cycl"/>
    <property type="match status" value="1"/>
</dbReference>
<name>I5C7L2_9BACT</name>
<comment type="caution">
    <text evidence="1">The sequence shown here is derived from an EMBL/GenBank/DDBJ whole genome shotgun (WGS) entry which is preliminary data.</text>
</comment>
<dbReference type="SUPFAM" id="SSF51905">
    <property type="entry name" value="FAD/NAD(P)-binding domain"/>
    <property type="match status" value="1"/>
</dbReference>
<evidence type="ECO:0000313" key="2">
    <source>
        <dbReference type="Proteomes" id="UP000005551"/>
    </source>
</evidence>
<dbReference type="EMBL" id="AJYA01000012">
    <property type="protein sequence ID" value="EIM77814.1"/>
    <property type="molecule type" value="Genomic_DNA"/>
</dbReference>